<proteinExistence type="predicted"/>
<feature type="region of interest" description="Disordered" evidence="1">
    <location>
        <begin position="105"/>
        <end position="194"/>
    </location>
</feature>
<protein>
    <submittedName>
        <fullName evidence="2">Uncharacterized protein</fullName>
    </submittedName>
</protein>
<name>A0A1C7LQD0_GRIFR</name>
<evidence type="ECO:0000256" key="1">
    <source>
        <dbReference type="SAM" id="MobiDB-lite"/>
    </source>
</evidence>
<dbReference type="OrthoDB" id="4748970at2759"/>
<evidence type="ECO:0000313" key="3">
    <source>
        <dbReference type="Proteomes" id="UP000092993"/>
    </source>
</evidence>
<feature type="compositionally biased region" description="Polar residues" evidence="1">
    <location>
        <begin position="114"/>
        <end position="131"/>
    </location>
</feature>
<feature type="compositionally biased region" description="Pro residues" evidence="1">
    <location>
        <begin position="185"/>
        <end position="194"/>
    </location>
</feature>
<feature type="compositionally biased region" description="Polar residues" evidence="1">
    <location>
        <begin position="57"/>
        <end position="73"/>
    </location>
</feature>
<keyword evidence="3" id="KW-1185">Reference proteome</keyword>
<organism evidence="2 3">
    <name type="scientific">Grifola frondosa</name>
    <name type="common">Maitake</name>
    <name type="synonym">Polyporus frondosus</name>
    <dbReference type="NCBI Taxonomy" id="5627"/>
    <lineage>
        <taxon>Eukaryota</taxon>
        <taxon>Fungi</taxon>
        <taxon>Dikarya</taxon>
        <taxon>Basidiomycota</taxon>
        <taxon>Agaricomycotina</taxon>
        <taxon>Agaricomycetes</taxon>
        <taxon>Polyporales</taxon>
        <taxon>Grifolaceae</taxon>
        <taxon>Grifola</taxon>
    </lineage>
</organism>
<accession>A0A1C7LQD0</accession>
<feature type="compositionally biased region" description="Low complexity" evidence="1">
    <location>
        <begin position="139"/>
        <end position="151"/>
    </location>
</feature>
<dbReference type="OMA" id="GLHTEYD"/>
<dbReference type="STRING" id="5627.A0A1C7LQD0"/>
<sequence length="194" mass="20830">MDAVLVNSALLQDHSDFNSPSPHSNFFDGSPNPGSPYDAFDFAADGTFPILPLITAHTRTPQNPSGISITDEYNPSEYDVPNSSGPYALDHGFMNALDQHHPHVSVSVTPPLFDNNSPSAFDQGSPASSNGAEDDVHSHASSTSSYMQSSSPRLDFTQNFQDRLSFHSPNWAAGPLPDDRTSPPLHKPPSPLSS</sequence>
<evidence type="ECO:0000313" key="2">
    <source>
        <dbReference type="EMBL" id="OBZ66227.1"/>
    </source>
</evidence>
<dbReference type="AlphaFoldDB" id="A0A1C7LQD0"/>
<dbReference type="Proteomes" id="UP000092993">
    <property type="component" value="Unassembled WGS sequence"/>
</dbReference>
<comment type="caution">
    <text evidence="2">The sequence shown here is derived from an EMBL/GenBank/DDBJ whole genome shotgun (WGS) entry which is preliminary data.</text>
</comment>
<gene>
    <name evidence="2" type="ORF">A0H81_13734</name>
</gene>
<reference evidence="2 3" key="1">
    <citation type="submission" date="2016-03" db="EMBL/GenBank/DDBJ databases">
        <title>Whole genome sequencing of Grifola frondosa 9006-11.</title>
        <authorList>
            <person name="Min B."/>
            <person name="Park H."/>
            <person name="Kim J.-G."/>
            <person name="Cho H."/>
            <person name="Oh Y.-L."/>
            <person name="Kong W.-S."/>
            <person name="Choi I.-G."/>
        </authorList>
    </citation>
    <scope>NUCLEOTIDE SEQUENCE [LARGE SCALE GENOMIC DNA]</scope>
    <source>
        <strain evidence="2 3">9006-11</strain>
    </source>
</reference>
<dbReference type="EMBL" id="LUGG01000032">
    <property type="protein sequence ID" value="OBZ66227.1"/>
    <property type="molecule type" value="Genomic_DNA"/>
</dbReference>
<feature type="region of interest" description="Disordered" evidence="1">
    <location>
        <begin position="57"/>
        <end position="77"/>
    </location>
</feature>